<dbReference type="EMBL" id="AYKF01000088">
    <property type="protein sequence ID" value="ROO28249.1"/>
    <property type="molecule type" value="Genomic_DNA"/>
</dbReference>
<proteinExistence type="predicted"/>
<comment type="caution">
    <text evidence="1">The sequence shown here is derived from an EMBL/GenBank/DDBJ whole genome shotgun (WGS) entry which is preliminary data.</text>
</comment>
<evidence type="ECO:0000313" key="1">
    <source>
        <dbReference type="EMBL" id="ROO28249.1"/>
    </source>
</evidence>
<accession>A0A423PRK8</accession>
<dbReference type="AlphaFoldDB" id="A0A423PRK8"/>
<gene>
    <name evidence="1" type="ORF">SAHL_10350</name>
</gene>
<evidence type="ECO:0000313" key="2">
    <source>
        <dbReference type="Proteomes" id="UP000285123"/>
    </source>
</evidence>
<protein>
    <submittedName>
        <fullName evidence="1">Uncharacterized protein</fullName>
    </submittedName>
</protein>
<organism evidence="1 2">
    <name type="scientific">Salinisphaera orenii YIM 95161</name>
    <dbReference type="NCBI Taxonomy" id="1051139"/>
    <lineage>
        <taxon>Bacteria</taxon>
        <taxon>Pseudomonadati</taxon>
        <taxon>Pseudomonadota</taxon>
        <taxon>Gammaproteobacteria</taxon>
        <taxon>Salinisphaerales</taxon>
        <taxon>Salinisphaeraceae</taxon>
        <taxon>Salinisphaera</taxon>
    </lineage>
</organism>
<reference evidence="1 2" key="1">
    <citation type="submission" date="2013-10" db="EMBL/GenBank/DDBJ databases">
        <title>Salinisphaera halophila YIM 95161 Genome Sequencing.</title>
        <authorList>
            <person name="Lai Q."/>
            <person name="Li C."/>
            <person name="Shao Z."/>
        </authorList>
    </citation>
    <scope>NUCLEOTIDE SEQUENCE [LARGE SCALE GENOMIC DNA]</scope>
    <source>
        <strain evidence="1 2">YIM 95161</strain>
    </source>
</reference>
<name>A0A423PRK8_9GAMM</name>
<sequence length="70" mass="7888">MEKSMSRPPLDDARLTTLSESVGLDLSPERRAVLMPALDGLLQQFDVLYDVEVDETAPLHSFDARWGEKK</sequence>
<dbReference type="Proteomes" id="UP000285123">
    <property type="component" value="Unassembled WGS sequence"/>
</dbReference>